<feature type="chain" id="PRO_5035300163" description="Peptidase inhibitor family I36" evidence="1">
    <location>
        <begin position="29"/>
        <end position="126"/>
    </location>
</feature>
<comment type="caution">
    <text evidence="2">The sequence shown here is derived from an EMBL/GenBank/DDBJ whole genome shotgun (WGS) entry which is preliminary data.</text>
</comment>
<keyword evidence="1" id="KW-0732">Signal</keyword>
<sequence>MHFAKKWKTVVVAALALAPLTVGTGAQADTTGPTSAPHECTREHICFWKYPDFRGRSVELHPGRVGRCQSVDLHARSVWNNSRHAIRMYVDHHCRRPVYHPPYGDVHPYSQIAKVKPSVGSFRHVH</sequence>
<keyword evidence="3" id="KW-1185">Reference proteome</keyword>
<dbReference type="EMBL" id="BMMK01000007">
    <property type="protein sequence ID" value="GGM48947.1"/>
    <property type="molecule type" value="Genomic_DNA"/>
</dbReference>
<evidence type="ECO:0008006" key="4">
    <source>
        <dbReference type="Google" id="ProtNLM"/>
    </source>
</evidence>
<proteinExistence type="predicted"/>
<dbReference type="InterPro" id="IPR011024">
    <property type="entry name" value="G_crystallin-like"/>
</dbReference>
<dbReference type="Pfam" id="PF03995">
    <property type="entry name" value="Inhibitor_I36"/>
    <property type="match status" value="1"/>
</dbReference>
<reference evidence="2" key="2">
    <citation type="submission" date="2020-09" db="EMBL/GenBank/DDBJ databases">
        <authorList>
            <person name="Sun Q."/>
            <person name="Zhou Y."/>
        </authorList>
    </citation>
    <scope>NUCLEOTIDE SEQUENCE</scope>
    <source>
        <strain evidence="2">CGMCC 4.5737</strain>
    </source>
</reference>
<dbReference type="SUPFAM" id="SSF49695">
    <property type="entry name" value="gamma-Crystallin-like"/>
    <property type="match status" value="1"/>
</dbReference>
<feature type="signal peptide" evidence="1">
    <location>
        <begin position="1"/>
        <end position="28"/>
    </location>
</feature>
<evidence type="ECO:0000256" key="1">
    <source>
        <dbReference type="SAM" id="SignalP"/>
    </source>
</evidence>
<name>A0A8J3CBG8_9PSEU</name>
<organism evidence="2 3">
    <name type="scientific">Longimycelium tulufanense</name>
    <dbReference type="NCBI Taxonomy" id="907463"/>
    <lineage>
        <taxon>Bacteria</taxon>
        <taxon>Bacillati</taxon>
        <taxon>Actinomycetota</taxon>
        <taxon>Actinomycetes</taxon>
        <taxon>Pseudonocardiales</taxon>
        <taxon>Pseudonocardiaceae</taxon>
        <taxon>Longimycelium</taxon>
    </lineage>
</organism>
<gene>
    <name evidence="2" type="ORF">GCM10012275_19810</name>
</gene>
<accession>A0A8J3CBG8</accession>
<dbReference type="AlphaFoldDB" id="A0A8J3CBG8"/>
<dbReference type="Proteomes" id="UP000637578">
    <property type="component" value="Unassembled WGS sequence"/>
</dbReference>
<evidence type="ECO:0000313" key="2">
    <source>
        <dbReference type="EMBL" id="GGM48947.1"/>
    </source>
</evidence>
<dbReference type="RefSeq" id="WP_229686238.1">
    <property type="nucleotide sequence ID" value="NZ_BMMK01000007.1"/>
</dbReference>
<protein>
    <recommendedName>
        <fullName evidence="4">Peptidase inhibitor family I36</fullName>
    </recommendedName>
</protein>
<evidence type="ECO:0000313" key="3">
    <source>
        <dbReference type="Proteomes" id="UP000637578"/>
    </source>
</evidence>
<reference evidence="2" key="1">
    <citation type="journal article" date="2014" name="Int. J. Syst. Evol. Microbiol.">
        <title>Complete genome sequence of Corynebacterium casei LMG S-19264T (=DSM 44701T), isolated from a smear-ripened cheese.</title>
        <authorList>
            <consortium name="US DOE Joint Genome Institute (JGI-PGF)"/>
            <person name="Walter F."/>
            <person name="Albersmeier A."/>
            <person name="Kalinowski J."/>
            <person name="Ruckert C."/>
        </authorList>
    </citation>
    <scope>NUCLEOTIDE SEQUENCE</scope>
    <source>
        <strain evidence="2">CGMCC 4.5737</strain>
    </source>
</reference>